<name>A0A2Z6QFN8_9GLOM</name>
<dbReference type="EMBL" id="BEXD01000435">
    <property type="protein sequence ID" value="GBB87412.1"/>
    <property type="molecule type" value="Genomic_DNA"/>
</dbReference>
<reference evidence="1 3" key="1">
    <citation type="submission" date="2017-11" db="EMBL/GenBank/DDBJ databases">
        <title>The genome of Rhizophagus clarus HR1 reveals common genetic basis of auxotrophy among arbuscular mycorrhizal fungi.</title>
        <authorList>
            <person name="Kobayashi Y."/>
        </authorList>
    </citation>
    <scope>NUCLEOTIDE SEQUENCE [LARGE SCALE GENOMIC DNA]</scope>
    <source>
        <strain evidence="1 3">HR1</strain>
    </source>
</reference>
<dbReference type="Gene3D" id="3.80.10.10">
    <property type="entry name" value="Ribonuclease Inhibitor"/>
    <property type="match status" value="1"/>
</dbReference>
<dbReference type="Proteomes" id="UP000615446">
    <property type="component" value="Unassembled WGS sequence"/>
</dbReference>
<protein>
    <recommendedName>
        <fullName evidence="4">F-box domain-containing protein</fullName>
    </recommendedName>
</protein>
<dbReference type="AlphaFoldDB" id="A0A2Z6QFN8"/>
<dbReference type="EMBL" id="BLAL01000357">
    <property type="protein sequence ID" value="GET04875.1"/>
    <property type="molecule type" value="Genomic_DNA"/>
</dbReference>
<evidence type="ECO:0000313" key="2">
    <source>
        <dbReference type="EMBL" id="GET04875.1"/>
    </source>
</evidence>
<keyword evidence="3" id="KW-1185">Reference proteome</keyword>
<evidence type="ECO:0000313" key="1">
    <source>
        <dbReference type="EMBL" id="GBB87412.1"/>
    </source>
</evidence>
<dbReference type="Proteomes" id="UP000247702">
    <property type="component" value="Unassembled WGS sequence"/>
</dbReference>
<reference evidence="2" key="2">
    <citation type="submission" date="2019-10" db="EMBL/GenBank/DDBJ databases">
        <title>Conservation and host-specific expression of non-tandemly repeated heterogenous ribosome RNA gene in arbuscular mycorrhizal fungi.</title>
        <authorList>
            <person name="Maeda T."/>
            <person name="Kobayashi Y."/>
            <person name="Nakagawa T."/>
            <person name="Ezawa T."/>
            <person name="Yamaguchi K."/>
            <person name="Bino T."/>
            <person name="Nishimoto Y."/>
            <person name="Shigenobu S."/>
            <person name="Kawaguchi M."/>
        </authorList>
    </citation>
    <scope>NUCLEOTIDE SEQUENCE</scope>
    <source>
        <strain evidence="2">HR1</strain>
    </source>
</reference>
<proteinExistence type="predicted"/>
<dbReference type="InterPro" id="IPR032675">
    <property type="entry name" value="LRR_dom_sf"/>
</dbReference>
<evidence type="ECO:0000313" key="3">
    <source>
        <dbReference type="Proteomes" id="UP000247702"/>
    </source>
</evidence>
<sequence>MVNRLWCEIVIPILWRNPWCYDIDYSNKNYLFLIITSYLPDNIKGFLLRQGIQLPYITYRPLFDYLSFCRSINVNTINIITSIESSLAYNQFLLQQEFYSLFMRKFSELKYLDIKSIKHQIFYYPEARLRFESLCELKCDTSIDFSYFYGLAGLCQFIQRLIINNHVNSNNYHGIAKLIEVQKNLKYFKWKDDHDLVDLFYDPGPDSYKEILLALEKNENTITHLNIYFMFINNPTLPKALRKFHNLKTLITSFANFSEEQLKMCVYRNLEIFRTDQYELKAASIIIENSGGYINKILLKPYEFDDYIDNFIEDSLVLIRSIRKNCPLIEYLTLIFSPSKDHLNELEKLLNICQSLKSLLLVAFDYTDYSNYNEKILENGENILKILTNSTSPNIKEIRFCGDFEFSLEILEEFLKNWKGRSLSIITSNYIYKDDDYNELINKYKNIGVIRDFICESYINITNMNFEE</sequence>
<accession>A0A2Z6QFN8</accession>
<comment type="caution">
    <text evidence="1">The sequence shown here is derived from an EMBL/GenBank/DDBJ whole genome shotgun (WGS) entry which is preliminary data.</text>
</comment>
<evidence type="ECO:0008006" key="4">
    <source>
        <dbReference type="Google" id="ProtNLM"/>
    </source>
</evidence>
<gene>
    <name evidence="2" type="ORF">RCL2_003116900</name>
    <name evidence="1" type="ORF">RclHR1_01390002</name>
</gene>
<organism evidence="1 3">
    <name type="scientific">Rhizophagus clarus</name>
    <dbReference type="NCBI Taxonomy" id="94130"/>
    <lineage>
        <taxon>Eukaryota</taxon>
        <taxon>Fungi</taxon>
        <taxon>Fungi incertae sedis</taxon>
        <taxon>Mucoromycota</taxon>
        <taxon>Glomeromycotina</taxon>
        <taxon>Glomeromycetes</taxon>
        <taxon>Glomerales</taxon>
        <taxon>Glomeraceae</taxon>
        <taxon>Rhizophagus</taxon>
    </lineage>
</organism>